<dbReference type="AlphaFoldDB" id="A0AAX4HUM5"/>
<evidence type="ECO:0000256" key="1">
    <source>
        <dbReference type="SAM" id="MobiDB-lite"/>
    </source>
</evidence>
<dbReference type="EMBL" id="CP139487">
    <property type="protein sequence ID" value="WPU67075.1"/>
    <property type="molecule type" value="Genomic_DNA"/>
</dbReference>
<dbReference type="RefSeq" id="WP_321399909.1">
    <property type="nucleotide sequence ID" value="NZ_CP139487.1"/>
</dbReference>
<name>A0AAX4HUM5_9BACT</name>
<dbReference type="KEGG" id="psti:SOO65_09950"/>
<evidence type="ECO:0008006" key="4">
    <source>
        <dbReference type="Google" id="ProtNLM"/>
    </source>
</evidence>
<organism evidence="2 3">
    <name type="scientific">Peredibacter starrii</name>
    <dbReference type="NCBI Taxonomy" id="28202"/>
    <lineage>
        <taxon>Bacteria</taxon>
        <taxon>Pseudomonadati</taxon>
        <taxon>Bdellovibrionota</taxon>
        <taxon>Bacteriovoracia</taxon>
        <taxon>Bacteriovoracales</taxon>
        <taxon>Bacteriovoracaceae</taxon>
        <taxon>Peredibacter</taxon>
    </lineage>
</organism>
<accession>A0AAX4HUM5</accession>
<feature type="region of interest" description="Disordered" evidence="1">
    <location>
        <begin position="1"/>
        <end position="24"/>
    </location>
</feature>
<keyword evidence="3" id="KW-1185">Reference proteome</keyword>
<gene>
    <name evidence="2" type="ORF">SOO65_09950</name>
</gene>
<proteinExistence type="predicted"/>
<evidence type="ECO:0000313" key="2">
    <source>
        <dbReference type="EMBL" id="WPU67075.1"/>
    </source>
</evidence>
<reference evidence="2 3" key="1">
    <citation type="submission" date="2023-11" db="EMBL/GenBank/DDBJ databases">
        <title>Peredibacter starrii A3.12.</title>
        <authorList>
            <person name="Mitchell R.J."/>
        </authorList>
    </citation>
    <scope>NUCLEOTIDE SEQUENCE [LARGE SCALE GENOMIC DNA]</scope>
    <source>
        <strain evidence="2 3">A3.12</strain>
    </source>
</reference>
<sequence length="78" mass="8914">MKNEYDLKKLKKKPVKRKPDPDANKTMISLRLHGADLADLKREADRLGIPYQTLLSSIVHRYVNGELIDKEEAKKIAG</sequence>
<protein>
    <recommendedName>
        <fullName evidence="4">Antitoxin</fullName>
    </recommendedName>
</protein>
<evidence type="ECO:0000313" key="3">
    <source>
        <dbReference type="Proteomes" id="UP001324634"/>
    </source>
</evidence>
<dbReference type="Proteomes" id="UP001324634">
    <property type="component" value="Chromosome"/>
</dbReference>